<accession>A0A0C2MSA7</accession>
<dbReference type="EMBL" id="JWZT01004897">
    <property type="protein sequence ID" value="KII62688.1"/>
    <property type="molecule type" value="Genomic_DNA"/>
</dbReference>
<sequence>MFCFRFISHVFGGINSPKKLSISEENLNVFYDMDPTEIPSQVPGWLTPLRLGSSLISGWKKHLVYNIISNDVAKFIYRVGSISRFRLHFRAFQLLVPKASLAIIVPTIN</sequence>
<gene>
    <name evidence="2" type="ORF">RF11_01635</name>
    <name evidence="1" type="ORF">RF11_03926</name>
</gene>
<dbReference type="Proteomes" id="UP000031668">
    <property type="component" value="Unassembled WGS sequence"/>
</dbReference>
<evidence type="ECO:0000313" key="2">
    <source>
        <dbReference type="EMBL" id="KII70181.1"/>
    </source>
</evidence>
<name>A0A0C2MSA7_THEKT</name>
<dbReference type="EMBL" id="JWZT01002159">
    <property type="protein sequence ID" value="KII70181.1"/>
    <property type="molecule type" value="Genomic_DNA"/>
</dbReference>
<comment type="caution">
    <text evidence="2">The sequence shown here is derived from an EMBL/GenBank/DDBJ whole genome shotgun (WGS) entry which is preliminary data.</text>
</comment>
<protein>
    <submittedName>
        <fullName evidence="2">Uncharacterized protein</fullName>
    </submittedName>
</protein>
<proteinExistence type="predicted"/>
<keyword evidence="3" id="KW-1185">Reference proteome</keyword>
<organism evidence="2 3">
    <name type="scientific">Thelohanellus kitauei</name>
    <name type="common">Myxosporean</name>
    <dbReference type="NCBI Taxonomy" id="669202"/>
    <lineage>
        <taxon>Eukaryota</taxon>
        <taxon>Metazoa</taxon>
        <taxon>Cnidaria</taxon>
        <taxon>Myxozoa</taxon>
        <taxon>Myxosporea</taxon>
        <taxon>Bivalvulida</taxon>
        <taxon>Platysporina</taxon>
        <taxon>Myxobolidae</taxon>
        <taxon>Thelohanellus</taxon>
    </lineage>
</organism>
<evidence type="ECO:0000313" key="3">
    <source>
        <dbReference type="Proteomes" id="UP000031668"/>
    </source>
</evidence>
<dbReference type="AlphaFoldDB" id="A0A0C2MSA7"/>
<evidence type="ECO:0000313" key="1">
    <source>
        <dbReference type="EMBL" id="KII62688.1"/>
    </source>
</evidence>
<reference evidence="2 3" key="1">
    <citation type="journal article" date="2014" name="Genome Biol. Evol.">
        <title>The genome of the myxosporean Thelohanellus kitauei shows adaptations to nutrient acquisition within its fish host.</title>
        <authorList>
            <person name="Yang Y."/>
            <person name="Xiong J."/>
            <person name="Zhou Z."/>
            <person name="Huo F."/>
            <person name="Miao W."/>
            <person name="Ran C."/>
            <person name="Liu Y."/>
            <person name="Zhang J."/>
            <person name="Feng J."/>
            <person name="Wang M."/>
            <person name="Wang M."/>
            <person name="Wang L."/>
            <person name="Yao B."/>
        </authorList>
    </citation>
    <scope>NUCLEOTIDE SEQUENCE [LARGE SCALE GENOMIC DNA]</scope>
    <source>
        <strain evidence="2">Wuqing</strain>
    </source>
</reference>